<keyword evidence="3 9" id="KW-0808">Transferase</keyword>
<dbReference type="SUPFAM" id="SSF55060">
    <property type="entry name" value="GHMP Kinase, C-terminal domain"/>
    <property type="match status" value="1"/>
</dbReference>
<gene>
    <name evidence="9" type="ORF">PU630_03725</name>
</gene>
<dbReference type="InterPro" id="IPR035102">
    <property type="entry name" value="Phosphomevalonate_kinase"/>
</dbReference>
<evidence type="ECO:0000313" key="10">
    <source>
        <dbReference type="Proteomes" id="UP001214553"/>
    </source>
</evidence>
<evidence type="ECO:0000256" key="1">
    <source>
        <dbReference type="ARBA" id="ARBA00005017"/>
    </source>
</evidence>
<dbReference type="PRINTS" id="PR00959">
    <property type="entry name" value="MEVGALKINASE"/>
</dbReference>
<dbReference type="Pfam" id="PF00288">
    <property type="entry name" value="GHMP_kinases_N"/>
    <property type="match status" value="1"/>
</dbReference>
<dbReference type="SUPFAM" id="SSF54211">
    <property type="entry name" value="Ribosomal protein S5 domain 2-like"/>
    <property type="match status" value="1"/>
</dbReference>
<dbReference type="PANTHER" id="PTHR31814">
    <property type="match status" value="1"/>
</dbReference>
<dbReference type="Proteomes" id="UP001214553">
    <property type="component" value="Chromosome"/>
</dbReference>
<evidence type="ECO:0000313" key="9">
    <source>
        <dbReference type="EMBL" id="WEG09687.1"/>
    </source>
</evidence>
<protein>
    <recommendedName>
        <fullName evidence="2">phosphomevalonate kinase</fullName>
        <ecNumber evidence="2">2.7.4.2</ecNumber>
    </recommendedName>
</protein>
<evidence type="ECO:0000256" key="2">
    <source>
        <dbReference type="ARBA" id="ARBA00012958"/>
    </source>
</evidence>
<evidence type="ECO:0000256" key="5">
    <source>
        <dbReference type="ARBA" id="ARBA00022777"/>
    </source>
</evidence>
<proteinExistence type="predicted"/>
<dbReference type="PANTHER" id="PTHR31814:SF2">
    <property type="entry name" value="PHOSPHOMEVALONATE KINASE"/>
    <property type="match status" value="1"/>
</dbReference>
<feature type="domain" description="GHMP kinase C-terminal" evidence="8">
    <location>
        <begin position="282"/>
        <end position="342"/>
    </location>
</feature>
<dbReference type="RefSeq" id="WP_275279010.1">
    <property type="nucleotide sequence ID" value="NZ_CP119108.1"/>
</dbReference>
<reference evidence="9 10" key="1">
    <citation type="submission" date="2023-03" db="EMBL/GenBank/DDBJ databases">
        <title>Genome sequence of Microbacterium sp. KACC 23027.</title>
        <authorList>
            <person name="Kim S."/>
            <person name="Heo J."/>
            <person name="Kwon S.-W."/>
        </authorList>
    </citation>
    <scope>NUCLEOTIDE SEQUENCE [LARGE SCALE GENOMIC DNA]</scope>
    <source>
        <strain evidence="9 10">KACC 23027</strain>
    </source>
</reference>
<dbReference type="InterPro" id="IPR013750">
    <property type="entry name" value="GHMP_kinase_C_dom"/>
</dbReference>
<evidence type="ECO:0000259" key="7">
    <source>
        <dbReference type="Pfam" id="PF00288"/>
    </source>
</evidence>
<sequence>MIRAQAPGKLFIAGEYAVVEPGEPSVLVAVDRHITVEVEPAELHGSISSDQYGRAPLLWTRDDGVVVLDQDHAPYDYVLSAIGTVDQLAAERGIPPLFCDIRITSELDDVSGRKFGLGSSAAVTVATVRALDRLYGLELTPLQLFKVALIATVRVSPKASGGDVAASAFGGWIAYSAPDRARLRGAADAAGVHVLLEREWPGLSVRRLPAPEGLRLLVGWTGQPASTERLVGSVQHRKPAGESRYREFVADSRAAVGQLIDALERQDAAATLLAIRLARTALGDLARHAGLQIETPALTALCDIATSAGAAAKSSGAGGGDCGIVLAPSSADVHRMLTEWERNDIRHLDLKVQEAQGAIDEHERSEQ</sequence>
<evidence type="ECO:0000256" key="6">
    <source>
        <dbReference type="ARBA" id="ARBA00022840"/>
    </source>
</evidence>
<dbReference type="InterPro" id="IPR005917">
    <property type="entry name" value="Pmev_kinase_bact"/>
</dbReference>
<accession>A0ABY8C0N6</accession>
<organism evidence="9 10">
    <name type="scientific">Microbacterium horticulturae</name>
    <dbReference type="NCBI Taxonomy" id="3028316"/>
    <lineage>
        <taxon>Bacteria</taxon>
        <taxon>Bacillati</taxon>
        <taxon>Actinomycetota</taxon>
        <taxon>Actinomycetes</taxon>
        <taxon>Micrococcales</taxon>
        <taxon>Microbacteriaceae</taxon>
        <taxon>Microbacterium</taxon>
    </lineage>
</organism>
<dbReference type="NCBIfam" id="TIGR01220">
    <property type="entry name" value="Pmev_kin_Gr_pos"/>
    <property type="match status" value="1"/>
</dbReference>
<dbReference type="InterPro" id="IPR036554">
    <property type="entry name" value="GHMP_kinase_C_sf"/>
</dbReference>
<dbReference type="Gene3D" id="3.30.70.890">
    <property type="entry name" value="GHMP kinase, C-terminal domain"/>
    <property type="match status" value="1"/>
</dbReference>
<dbReference type="Pfam" id="PF08544">
    <property type="entry name" value="GHMP_kinases_C"/>
    <property type="match status" value="1"/>
</dbReference>
<evidence type="ECO:0000256" key="4">
    <source>
        <dbReference type="ARBA" id="ARBA00022741"/>
    </source>
</evidence>
<dbReference type="Gene3D" id="3.30.230.10">
    <property type="match status" value="1"/>
</dbReference>
<keyword evidence="5 9" id="KW-0418">Kinase</keyword>
<dbReference type="EMBL" id="CP119108">
    <property type="protein sequence ID" value="WEG09687.1"/>
    <property type="molecule type" value="Genomic_DNA"/>
</dbReference>
<dbReference type="InterPro" id="IPR020568">
    <property type="entry name" value="Ribosomal_Su5_D2-typ_SF"/>
</dbReference>
<evidence type="ECO:0000256" key="3">
    <source>
        <dbReference type="ARBA" id="ARBA00022679"/>
    </source>
</evidence>
<evidence type="ECO:0000259" key="8">
    <source>
        <dbReference type="Pfam" id="PF08544"/>
    </source>
</evidence>
<keyword evidence="4" id="KW-0547">Nucleotide-binding</keyword>
<dbReference type="InterPro" id="IPR006204">
    <property type="entry name" value="GHMP_kinase_N_dom"/>
</dbReference>
<dbReference type="InterPro" id="IPR014721">
    <property type="entry name" value="Ribsml_uS5_D2-typ_fold_subgr"/>
</dbReference>
<name>A0ABY8C0N6_9MICO</name>
<dbReference type="GO" id="GO:0004631">
    <property type="term" value="F:phosphomevalonate kinase activity"/>
    <property type="evidence" value="ECO:0007669"/>
    <property type="project" value="UniProtKB-EC"/>
</dbReference>
<keyword evidence="10" id="KW-1185">Reference proteome</keyword>
<comment type="pathway">
    <text evidence="1">Isoprenoid biosynthesis; isopentenyl diphosphate biosynthesis via mevalonate pathway; isopentenyl diphosphate from (R)-mevalonate: step 2/3.</text>
</comment>
<dbReference type="EC" id="2.7.4.2" evidence="2"/>
<feature type="domain" description="GHMP kinase N-terminal" evidence="7">
    <location>
        <begin position="83"/>
        <end position="171"/>
    </location>
</feature>
<keyword evidence="6" id="KW-0067">ATP-binding</keyword>